<reference evidence="2 3" key="1">
    <citation type="submission" date="2017-06" db="EMBL/GenBank/DDBJ databases">
        <title>Genome sequencing of cyanobaciteial culture collection at National Institute for Environmental Studies (NIES).</title>
        <authorList>
            <person name="Hirose Y."/>
            <person name="Shimura Y."/>
            <person name="Fujisawa T."/>
            <person name="Nakamura Y."/>
            <person name="Kawachi M."/>
        </authorList>
    </citation>
    <scope>NUCLEOTIDE SEQUENCE [LARGE SCALE GENOMIC DNA]</scope>
    <source>
        <strain evidence="2 3">NIES-267</strain>
    </source>
</reference>
<name>A0A1Z4LMW3_9CYAN</name>
<organism evidence="2 3">
    <name type="scientific">Calothrix parasitica NIES-267</name>
    <dbReference type="NCBI Taxonomy" id="1973488"/>
    <lineage>
        <taxon>Bacteria</taxon>
        <taxon>Bacillati</taxon>
        <taxon>Cyanobacteriota</taxon>
        <taxon>Cyanophyceae</taxon>
        <taxon>Nostocales</taxon>
        <taxon>Calotrichaceae</taxon>
        <taxon>Calothrix</taxon>
    </lineage>
</organism>
<evidence type="ECO:0000313" key="3">
    <source>
        <dbReference type="Proteomes" id="UP000218418"/>
    </source>
</evidence>
<sequence length="165" mass="18649">MTTIARNIEKIMLENGLSKVKIHQDNSECIVIQGNLDNTYALTFKNIDNKKYNDIKEHEHYVVLKNKENQRTITIWKQVNIQNFKSLIESAKIYAGINASGTIEIPNGLTINSDKTKKYHRSLIVPITLTIGVIICGTTGIFLGNTIRKICFQSEAGQVEIQENN</sequence>
<dbReference type="EMBL" id="AP018227">
    <property type="protein sequence ID" value="BAY82567.1"/>
    <property type="molecule type" value="Genomic_DNA"/>
</dbReference>
<evidence type="ECO:0000313" key="2">
    <source>
        <dbReference type="EMBL" id="BAY82567.1"/>
    </source>
</evidence>
<evidence type="ECO:0000256" key="1">
    <source>
        <dbReference type="SAM" id="Phobius"/>
    </source>
</evidence>
<dbReference type="AlphaFoldDB" id="A0A1Z4LMW3"/>
<keyword evidence="1" id="KW-0812">Transmembrane</keyword>
<gene>
    <name evidence="2" type="ORF">NIES267_20490</name>
</gene>
<accession>A0A1Z4LMW3</accession>
<keyword evidence="1" id="KW-1133">Transmembrane helix</keyword>
<dbReference type="Proteomes" id="UP000218418">
    <property type="component" value="Chromosome"/>
</dbReference>
<keyword evidence="1" id="KW-0472">Membrane</keyword>
<protein>
    <submittedName>
        <fullName evidence="2">Uncharacterized protein</fullName>
    </submittedName>
</protein>
<keyword evidence="3" id="KW-1185">Reference proteome</keyword>
<proteinExistence type="predicted"/>
<feature type="transmembrane region" description="Helical" evidence="1">
    <location>
        <begin position="123"/>
        <end position="144"/>
    </location>
</feature>